<evidence type="ECO:0000313" key="1">
    <source>
        <dbReference type="EMBL" id="KAJ8122652.1"/>
    </source>
</evidence>
<keyword evidence="2" id="KW-1185">Reference proteome</keyword>
<protein>
    <submittedName>
        <fullName evidence="1">Uncharacterized protein</fullName>
    </submittedName>
</protein>
<name>A0ACC2J5Q0_9PEZI</name>
<dbReference type="EMBL" id="JAPUUL010003508">
    <property type="protein sequence ID" value="KAJ8122652.1"/>
    <property type="molecule type" value="Genomic_DNA"/>
</dbReference>
<proteinExistence type="predicted"/>
<accession>A0ACC2J5Q0</accession>
<evidence type="ECO:0000313" key="2">
    <source>
        <dbReference type="Proteomes" id="UP001153332"/>
    </source>
</evidence>
<reference evidence="1" key="1">
    <citation type="submission" date="2022-12" db="EMBL/GenBank/DDBJ databases">
        <title>Genome Sequence of Lasiodiplodia mahajangana.</title>
        <authorList>
            <person name="Buettner E."/>
        </authorList>
    </citation>
    <scope>NUCLEOTIDE SEQUENCE</scope>
    <source>
        <strain evidence="1">VT137</strain>
    </source>
</reference>
<dbReference type="Proteomes" id="UP001153332">
    <property type="component" value="Unassembled WGS sequence"/>
</dbReference>
<organism evidence="1 2">
    <name type="scientific">Lasiodiplodia mahajangana</name>
    <dbReference type="NCBI Taxonomy" id="1108764"/>
    <lineage>
        <taxon>Eukaryota</taxon>
        <taxon>Fungi</taxon>
        <taxon>Dikarya</taxon>
        <taxon>Ascomycota</taxon>
        <taxon>Pezizomycotina</taxon>
        <taxon>Dothideomycetes</taxon>
        <taxon>Dothideomycetes incertae sedis</taxon>
        <taxon>Botryosphaeriales</taxon>
        <taxon>Botryosphaeriaceae</taxon>
        <taxon>Lasiodiplodia</taxon>
    </lineage>
</organism>
<comment type="caution">
    <text evidence="1">The sequence shown here is derived from an EMBL/GenBank/DDBJ whole genome shotgun (WGS) entry which is preliminary data.</text>
</comment>
<sequence>MFREDNVYGCEDFFRRFAQLPLNKIAVLGELDDVCSADQLVDLGFDDVEVVQQAGHDVVRTEPGEVARIVHGMWTR</sequence>
<gene>
    <name evidence="1" type="ORF">O1611_g9789</name>
</gene>